<evidence type="ECO:0000313" key="1">
    <source>
        <dbReference type="EMBL" id="QNF34927.1"/>
    </source>
</evidence>
<dbReference type="Proteomes" id="UP000515237">
    <property type="component" value="Chromosome"/>
</dbReference>
<proteinExistence type="predicted"/>
<sequence>MLHTFRVSLLILITGLGFIPAVLGQSLPEKLNAFLQKQAAGKITLSTNKPYYAAGDTVFFRVSNWQQNADDLLEVQLITPDPKLSQTTQVLLTNGYQLSYLILPKEAISGDYIVRAFSPVGWEASTVVQVYNPDQKTTEYHACNWINAVSEPKLNLTKQVNDWEITWDQKPSNADGKGWLFITGANQLYHSAEVDLSLAQNKISVPLTAFPGNQAQVMLATASGEIISNYTFRLKQSPDAWLQLNLNKTNFVTREPAQLQLTANTNNLANAQIMVRVVELTDTLSNNINLVNNQSYNYSFEKTFPQVNLKKIFSSTSHNPDYPFVLQGQLISAIDKKPLVNSLIHLVVPATSQTEIFYSDKLGRIKVELDPFAGTKPIIFRAIQDGEEVKNIAFVPDSNQYITSWQPVFTAGTFSPTQQEFFKKIKILNRVNQAFYAGYSPENLNRRDHFKPAAFQESRLKPTTSYDLSKYEKFSNVTEIFRELIPAIEVVKRKDGMRARLYARLQKKFYNFYPLFLIDGIPTYDVETILNLPTNQLAKIDVFNTSAALAPFEVLGAGGVIALYTQNRNFNPSLLHDNMLEFAGTTPAYKPKFLKNTESTIPNFNPLVYWNPQVKPEANGSVNLSFFTNDQIGRFLVEVTTWNEQGEEIITSKSFTVEAPR</sequence>
<organism evidence="1 2">
    <name type="scientific">Adhaeribacter swui</name>
    <dbReference type="NCBI Taxonomy" id="2086471"/>
    <lineage>
        <taxon>Bacteria</taxon>
        <taxon>Pseudomonadati</taxon>
        <taxon>Bacteroidota</taxon>
        <taxon>Cytophagia</taxon>
        <taxon>Cytophagales</taxon>
        <taxon>Hymenobacteraceae</taxon>
        <taxon>Adhaeribacter</taxon>
    </lineage>
</organism>
<dbReference type="RefSeq" id="WP_185271420.1">
    <property type="nucleotide sequence ID" value="NZ_CP055156.1"/>
</dbReference>
<keyword evidence="2" id="KW-1185">Reference proteome</keyword>
<dbReference type="AlphaFoldDB" id="A0A7G7GCP3"/>
<dbReference type="KEGG" id="aswu:HUW51_20185"/>
<evidence type="ECO:0008006" key="3">
    <source>
        <dbReference type="Google" id="ProtNLM"/>
    </source>
</evidence>
<protein>
    <recommendedName>
        <fullName evidence="3">MG2 domain-containing protein</fullName>
    </recommendedName>
</protein>
<name>A0A7G7GCP3_9BACT</name>
<dbReference type="EMBL" id="CP055156">
    <property type="protein sequence ID" value="QNF34927.1"/>
    <property type="molecule type" value="Genomic_DNA"/>
</dbReference>
<evidence type="ECO:0000313" key="2">
    <source>
        <dbReference type="Proteomes" id="UP000515237"/>
    </source>
</evidence>
<gene>
    <name evidence="1" type="ORF">HUW51_20185</name>
</gene>
<reference evidence="1 2" key="1">
    <citation type="journal article" date="2018" name="Int. J. Syst. Evol. Microbiol.">
        <title>Adhaeribacter swui sp. nov., isolated from wet mud.</title>
        <authorList>
            <person name="Kim D.U."/>
            <person name="Kim K.W."/>
            <person name="Kang M.S."/>
            <person name="Kim J.Y."/>
            <person name="Jang J.H."/>
            <person name="Kim M.K."/>
        </authorList>
    </citation>
    <scope>NUCLEOTIDE SEQUENCE [LARGE SCALE GENOMIC DNA]</scope>
    <source>
        <strain evidence="1 2">KCTC 52873</strain>
    </source>
</reference>
<accession>A0A7G7GCP3</accession>